<comment type="similarity">
    <text evidence="1">Belongs to the thioredoxin family.</text>
</comment>
<dbReference type="OMA" id="IACFHAD"/>
<dbReference type="GO" id="GO:0005739">
    <property type="term" value="C:mitochondrion"/>
    <property type="evidence" value="ECO:0007669"/>
    <property type="project" value="TreeGrafter"/>
</dbReference>
<dbReference type="AlphaFoldDB" id="A0A1I8BRP9"/>
<evidence type="ECO:0000256" key="1">
    <source>
        <dbReference type="ARBA" id="ARBA00008987"/>
    </source>
</evidence>
<organism evidence="3 4">
    <name type="scientific">Meloidogyne hapla</name>
    <name type="common">Root-knot nematode worm</name>
    <dbReference type="NCBI Taxonomy" id="6305"/>
    <lineage>
        <taxon>Eukaryota</taxon>
        <taxon>Metazoa</taxon>
        <taxon>Ecdysozoa</taxon>
        <taxon>Nematoda</taxon>
        <taxon>Chromadorea</taxon>
        <taxon>Rhabditida</taxon>
        <taxon>Tylenchina</taxon>
        <taxon>Tylenchomorpha</taxon>
        <taxon>Tylenchoidea</taxon>
        <taxon>Meloidogynidae</taxon>
        <taxon>Meloidogyninae</taxon>
        <taxon>Meloidogyne</taxon>
    </lineage>
</organism>
<dbReference type="Gene3D" id="3.40.30.10">
    <property type="entry name" value="Glutaredoxin"/>
    <property type="match status" value="1"/>
</dbReference>
<reference evidence="4" key="1">
    <citation type="submission" date="2016-11" db="UniProtKB">
        <authorList>
            <consortium name="WormBaseParasite"/>
        </authorList>
    </citation>
    <scope>IDENTIFICATION</scope>
</reference>
<feature type="domain" description="Thioredoxin" evidence="2">
    <location>
        <begin position="58"/>
        <end position="167"/>
    </location>
</feature>
<dbReference type="SUPFAM" id="SSF52833">
    <property type="entry name" value="Thioredoxin-like"/>
    <property type="match status" value="1"/>
</dbReference>
<dbReference type="PANTHER" id="PTHR43601:SF3">
    <property type="entry name" value="THIOREDOXIN, MITOCHONDRIAL"/>
    <property type="match status" value="1"/>
</dbReference>
<dbReference type="Proteomes" id="UP000095281">
    <property type="component" value="Unplaced"/>
</dbReference>
<dbReference type="CDD" id="cd02947">
    <property type="entry name" value="TRX_family"/>
    <property type="match status" value="1"/>
</dbReference>
<sequence length="177" mass="19954">MLSIRFSNFIKRTVSSFTALFGQQTKMNLLMDKNYLPQSVNFRSFKRFEILPKRSFSVQAGEQQTIFDVDSDDGFDELILNSGKPVIACFHADWCGPCQSFTPRLEAKVAGQGAKINVEGGASSLAEQFEVVFVPTIVCFRDGEFFDRFEGAVEDSYLDNLLEDLLMSGEEEESVRE</sequence>
<keyword evidence="3" id="KW-1185">Reference proteome</keyword>
<dbReference type="WBParaSite" id="MhA1_Contig42.frz3.gene27">
    <property type="protein sequence ID" value="MhA1_Contig42.frz3.gene27"/>
    <property type="gene ID" value="MhA1_Contig42.frz3.gene27"/>
</dbReference>
<accession>A0A1I8BRP9</accession>
<protein>
    <submittedName>
        <fullName evidence="4">Thioredoxin domain-containing protein</fullName>
    </submittedName>
</protein>
<dbReference type="PANTHER" id="PTHR43601">
    <property type="entry name" value="THIOREDOXIN, MITOCHONDRIAL"/>
    <property type="match status" value="1"/>
</dbReference>
<dbReference type="InterPro" id="IPR013766">
    <property type="entry name" value="Thioredoxin_domain"/>
</dbReference>
<dbReference type="InterPro" id="IPR017937">
    <property type="entry name" value="Thioredoxin_CS"/>
</dbReference>
<evidence type="ECO:0000313" key="4">
    <source>
        <dbReference type="WBParaSite" id="MhA1_Contig42.frz3.gene27"/>
    </source>
</evidence>
<evidence type="ECO:0000259" key="2">
    <source>
        <dbReference type="PROSITE" id="PS51352"/>
    </source>
</evidence>
<name>A0A1I8BRP9_MELHA</name>
<dbReference type="PROSITE" id="PS00194">
    <property type="entry name" value="THIOREDOXIN_1"/>
    <property type="match status" value="1"/>
</dbReference>
<evidence type="ECO:0000313" key="3">
    <source>
        <dbReference type="Proteomes" id="UP000095281"/>
    </source>
</evidence>
<dbReference type="PROSITE" id="PS51352">
    <property type="entry name" value="THIOREDOXIN_2"/>
    <property type="match status" value="1"/>
</dbReference>
<dbReference type="GO" id="GO:0045454">
    <property type="term" value="P:cell redox homeostasis"/>
    <property type="evidence" value="ECO:0007669"/>
    <property type="project" value="TreeGrafter"/>
</dbReference>
<dbReference type="InterPro" id="IPR036249">
    <property type="entry name" value="Thioredoxin-like_sf"/>
</dbReference>
<dbReference type="Pfam" id="PF00085">
    <property type="entry name" value="Thioredoxin"/>
    <property type="match status" value="1"/>
</dbReference>
<proteinExistence type="inferred from homology"/>